<keyword evidence="1" id="KW-0808">Transferase</keyword>
<name>A0ACC7P6U6_9BACL</name>
<accession>A0ACC7P6U6</accession>
<dbReference type="Proteomes" id="UP001631969">
    <property type="component" value="Unassembled WGS sequence"/>
</dbReference>
<gene>
    <name evidence="1" type="ORF">ACI1P1_29460</name>
</gene>
<dbReference type="EMBL" id="JBJURJ010000030">
    <property type="protein sequence ID" value="MFM9332430.1"/>
    <property type="molecule type" value="Genomic_DNA"/>
</dbReference>
<organism evidence="1 2">
    <name type="scientific">Paenibacillus mesotrionivorans</name>
    <dbReference type="NCBI Taxonomy" id="3160968"/>
    <lineage>
        <taxon>Bacteria</taxon>
        <taxon>Bacillati</taxon>
        <taxon>Bacillota</taxon>
        <taxon>Bacilli</taxon>
        <taxon>Bacillales</taxon>
        <taxon>Paenibacillaceae</taxon>
        <taxon>Paenibacillus</taxon>
    </lineage>
</organism>
<comment type="caution">
    <text evidence="1">The sequence shown here is derived from an EMBL/GenBank/DDBJ whole genome shotgun (WGS) entry which is preliminary data.</text>
</comment>
<protein>
    <submittedName>
        <fullName evidence="1">Aminoglycoside phosphotransferase family protein</fullName>
        <ecNumber evidence="1">2.7.1.-</ecNumber>
    </submittedName>
</protein>
<proteinExistence type="predicted"/>
<keyword evidence="2" id="KW-1185">Reference proteome</keyword>
<sequence length="299" mass="34067">MEELRGFGGRFVKMEPLQKGFSSDKKYVAETADGAMFLLRVANASAGSRREREFDMMRKTAALGVPMPQPVEFGRCEDGQSVYSLFSWCEGEDAEAVLPGLTEAEQYALGWQSGQFVRTIHSLPAPPELEDWEQRFGRKARSKIEKYQACGIRFDRDERIIGYLEENLHLLANRPQCYQHGDYHVGNMVISREKELSIIDFDRCDFGDPWEEFNRIVWCAAVSPHFATGQLNGYFGGRPPELFFRLLAFYIATNAVSSIPWAMPFGEEEVAVMLQQAGQVLAWFDNMDNPVPTWYLGEL</sequence>
<dbReference type="EC" id="2.7.1.-" evidence="1"/>
<reference evidence="1" key="1">
    <citation type="submission" date="2024-12" db="EMBL/GenBank/DDBJ databases">
        <authorList>
            <person name="Wu N."/>
        </authorList>
    </citation>
    <scope>NUCLEOTIDE SEQUENCE</scope>
    <source>
        <strain evidence="1">P15</strain>
    </source>
</reference>
<evidence type="ECO:0000313" key="1">
    <source>
        <dbReference type="EMBL" id="MFM9332430.1"/>
    </source>
</evidence>
<evidence type="ECO:0000313" key="2">
    <source>
        <dbReference type="Proteomes" id="UP001631969"/>
    </source>
</evidence>